<evidence type="ECO:0000313" key="1">
    <source>
        <dbReference type="EMBL" id="GIY37775.1"/>
    </source>
</evidence>
<keyword evidence="2" id="KW-1185">Reference proteome</keyword>
<dbReference type="EMBL" id="BPLQ01008503">
    <property type="protein sequence ID" value="GIY37775.1"/>
    <property type="molecule type" value="Genomic_DNA"/>
</dbReference>
<accession>A0AAV4SZ35</accession>
<gene>
    <name evidence="1" type="ORF">CDAR_287251</name>
</gene>
<organism evidence="1 2">
    <name type="scientific">Caerostris darwini</name>
    <dbReference type="NCBI Taxonomy" id="1538125"/>
    <lineage>
        <taxon>Eukaryota</taxon>
        <taxon>Metazoa</taxon>
        <taxon>Ecdysozoa</taxon>
        <taxon>Arthropoda</taxon>
        <taxon>Chelicerata</taxon>
        <taxon>Arachnida</taxon>
        <taxon>Araneae</taxon>
        <taxon>Araneomorphae</taxon>
        <taxon>Entelegynae</taxon>
        <taxon>Araneoidea</taxon>
        <taxon>Araneidae</taxon>
        <taxon>Caerostris</taxon>
    </lineage>
</organism>
<sequence>MAKKDSMISFEDIDESLVDKDLSEDEIIEDVLETPDSQEHNDNDEEGPVLNADLIKEGLELASKLDNHFVKHDTKEN</sequence>
<dbReference type="Proteomes" id="UP001054837">
    <property type="component" value="Unassembled WGS sequence"/>
</dbReference>
<reference evidence="1 2" key="1">
    <citation type="submission" date="2021-06" db="EMBL/GenBank/DDBJ databases">
        <title>Caerostris darwini draft genome.</title>
        <authorList>
            <person name="Kono N."/>
            <person name="Arakawa K."/>
        </authorList>
    </citation>
    <scope>NUCLEOTIDE SEQUENCE [LARGE SCALE GENOMIC DNA]</scope>
</reference>
<protein>
    <submittedName>
        <fullName evidence="1">Uncharacterized protein</fullName>
    </submittedName>
</protein>
<comment type="caution">
    <text evidence="1">The sequence shown here is derived from an EMBL/GenBank/DDBJ whole genome shotgun (WGS) entry which is preliminary data.</text>
</comment>
<evidence type="ECO:0000313" key="2">
    <source>
        <dbReference type="Proteomes" id="UP001054837"/>
    </source>
</evidence>
<name>A0AAV4SZ35_9ARAC</name>
<proteinExistence type="predicted"/>
<dbReference type="AlphaFoldDB" id="A0AAV4SZ35"/>